<evidence type="ECO:0000256" key="1">
    <source>
        <dbReference type="SAM" id="MobiDB-lite"/>
    </source>
</evidence>
<name>A0A9P0BJ94_BRAAE</name>
<evidence type="ECO:0000313" key="3">
    <source>
        <dbReference type="Proteomes" id="UP001154078"/>
    </source>
</evidence>
<dbReference type="PANTHER" id="PTHR35385:SF2">
    <property type="entry name" value="PROTEIN B, PUTATIVE-RELATED"/>
    <property type="match status" value="1"/>
</dbReference>
<dbReference type="PANTHER" id="PTHR35385">
    <property type="entry name" value="PROTEIN B, PUTATIVE-RELATED-RELATED"/>
    <property type="match status" value="1"/>
</dbReference>
<dbReference type="Proteomes" id="UP001154078">
    <property type="component" value="Chromosome 9"/>
</dbReference>
<keyword evidence="3" id="KW-1185">Reference proteome</keyword>
<sequence length="228" mass="26297">MEDVSSSSILPPNWGTKIIEKKIIEGEDKFPNILLHFVVNCTNQEEFGKWLTEFESLTNASYVISNTDIEDGERIKLKRRLRKNYRGTQEKFKLLHEAPCEITLVVTHNHTTGTADSLRFRKVGDNVREELLNLYQNGHTAGTALEMIKCNIQLACDDYITALADRNKCPSYKYCYDLYMKEFKKKYGPMKFDTEAKELTVIEEGEELSQSRTPQLDEGLLKNKRTEG</sequence>
<feature type="compositionally biased region" description="Basic and acidic residues" evidence="1">
    <location>
        <begin position="219"/>
        <end position="228"/>
    </location>
</feature>
<evidence type="ECO:0000313" key="2">
    <source>
        <dbReference type="EMBL" id="CAH0564292.1"/>
    </source>
</evidence>
<proteinExistence type="predicted"/>
<dbReference type="EMBL" id="OV121140">
    <property type="protein sequence ID" value="CAH0564292.1"/>
    <property type="molecule type" value="Genomic_DNA"/>
</dbReference>
<dbReference type="AlphaFoldDB" id="A0A9P0BJ94"/>
<protein>
    <submittedName>
        <fullName evidence="2">Uncharacterized protein</fullName>
    </submittedName>
</protein>
<gene>
    <name evidence="2" type="ORF">MELIAE_LOCUS12886</name>
</gene>
<feature type="region of interest" description="Disordered" evidence="1">
    <location>
        <begin position="205"/>
        <end position="228"/>
    </location>
</feature>
<accession>A0A9P0BJ94</accession>
<dbReference type="OrthoDB" id="6362223at2759"/>
<reference evidence="2" key="1">
    <citation type="submission" date="2021-12" db="EMBL/GenBank/DDBJ databases">
        <authorList>
            <person name="King R."/>
        </authorList>
    </citation>
    <scope>NUCLEOTIDE SEQUENCE</scope>
</reference>
<organism evidence="2 3">
    <name type="scientific">Brassicogethes aeneus</name>
    <name type="common">Rape pollen beetle</name>
    <name type="synonym">Meligethes aeneus</name>
    <dbReference type="NCBI Taxonomy" id="1431903"/>
    <lineage>
        <taxon>Eukaryota</taxon>
        <taxon>Metazoa</taxon>
        <taxon>Ecdysozoa</taxon>
        <taxon>Arthropoda</taxon>
        <taxon>Hexapoda</taxon>
        <taxon>Insecta</taxon>
        <taxon>Pterygota</taxon>
        <taxon>Neoptera</taxon>
        <taxon>Endopterygota</taxon>
        <taxon>Coleoptera</taxon>
        <taxon>Polyphaga</taxon>
        <taxon>Cucujiformia</taxon>
        <taxon>Nitidulidae</taxon>
        <taxon>Meligethinae</taxon>
        <taxon>Brassicogethes</taxon>
    </lineage>
</organism>